<keyword evidence="5" id="KW-0418">Kinase</keyword>
<evidence type="ECO:0000313" key="9">
    <source>
        <dbReference type="Proteomes" id="UP000294325"/>
    </source>
</evidence>
<gene>
    <name evidence="8" type="ORF">E3U44_10980</name>
</gene>
<accession>A0A4P7C090</accession>
<dbReference type="EC" id="2.7.11.1" evidence="1"/>
<organism evidence="8 9">
    <name type="scientific">Nitrosococcus wardiae</name>
    <dbReference type="NCBI Taxonomy" id="1814290"/>
    <lineage>
        <taxon>Bacteria</taxon>
        <taxon>Pseudomonadati</taxon>
        <taxon>Pseudomonadota</taxon>
        <taxon>Gammaproteobacteria</taxon>
        <taxon>Chromatiales</taxon>
        <taxon>Chromatiaceae</taxon>
        <taxon>Nitrosococcus</taxon>
    </lineage>
</organism>
<dbReference type="OrthoDB" id="9783783at2"/>
<feature type="domain" description="KaiC" evidence="7">
    <location>
        <begin position="17"/>
        <end position="253"/>
    </location>
</feature>
<dbReference type="SUPFAM" id="SSF52540">
    <property type="entry name" value="P-loop containing nucleoside triphosphate hydrolases"/>
    <property type="match status" value="2"/>
</dbReference>
<keyword evidence="4" id="KW-0677">Repeat</keyword>
<dbReference type="PROSITE" id="PS51146">
    <property type="entry name" value="KAIC"/>
    <property type="match status" value="2"/>
</dbReference>
<dbReference type="EMBL" id="CP038033">
    <property type="protein sequence ID" value="QBQ54979.1"/>
    <property type="molecule type" value="Genomic_DNA"/>
</dbReference>
<sequence>MPGPFNHPLTSPRQQTARIPTGVPGLDAVLGGGLPGHHTYLVEGGHGAGKTMLSLQFCIAGAQRGERVLYLSTCESEEDIREIAHAHDWSLEGVHLHYLDPQEILGETPAQSVFHPAEIELPQMVDTLLSVIAASDPQRLVIDSLAEIRLLADSPRWFRSQVLALGKHLADRSCTILFCDDQLDERESGQSIVHGVIRLEQRARDYGPDRRRLRITKLRGHPFYSGYHDMAIRTGGLEVYPRLVAAEHRQEVAPAVISSGLPELDALFGGGIDRSTATLLLGPSGTGKSILASQFAVAAAGRGERAALYLFDERVHTFLRRAQGLGIDLTGQRDRGRIELQQVDPAEMTPGEFSHQVQQAITERDVRLVVIDSLAGYAHAMPDERWLTLHLHELLAYLSQQQITVLLVMAQHGLPGTPRHVSFDLSYIADSVLLFHAFEYAGEIRKVISAYKRRGGAHEAALRELRFGPKGIGIGAPLRQFEGILTGTPHFTGEELTPIDPHHDQS</sequence>
<feature type="domain" description="KaiC" evidence="7">
    <location>
        <begin position="255"/>
        <end position="488"/>
    </location>
</feature>
<dbReference type="GO" id="GO:0005524">
    <property type="term" value="F:ATP binding"/>
    <property type="evidence" value="ECO:0007669"/>
    <property type="project" value="InterPro"/>
</dbReference>
<keyword evidence="2" id="KW-0597">Phosphoprotein</keyword>
<evidence type="ECO:0000256" key="1">
    <source>
        <dbReference type="ARBA" id="ARBA00012513"/>
    </source>
</evidence>
<proteinExistence type="predicted"/>
<name>A0A4P7C090_9GAMM</name>
<reference evidence="8 9" key="1">
    <citation type="submission" date="2019-03" db="EMBL/GenBank/DDBJ databases">
        <title>The genome sequence of Nitrosococcus wardiae strain D1FHST reveals the archetypal metabolic capacity of ammonia-oxidizing Gammaproteobacteria.</title>
        <authorList>
            <person name="Wang L."/>
            <person name="Lim C.K."/>
            <person name="Hanson T.E."/>
            <person name="Dang H."/>
            <person name="Klotz M.G."/>
        </authorList>
    </citation>
    <scope>NUCLEOTIDE SEQUENCE [LARGE SCALE GENOMIC DNA]</scope>
    <source>
        <strain evidence="8 9">D1FHS</strain>
    </source>
</reference>
<evidence type="ECO:0000256" key="4">
    <source>
        <dbReference type="ARBA" id="ARBA00022737"/>
    </source>
</evidence>
<dbReference type="PANTHER" id="PTHR42926">
    <property type="match status" value="1"/>
</dbReference>
<dbReference type="Pfam" id="PF06745">
    <property type="entry name" value="ATPase"/>
    <property type="match status" value="2"/>
</dbReference>
<dbReference type="InterPro" id="IPR051347">
    <property type="entry name" value="Circadian_clock_KaiC-rel"/>
</dbReference>
<dbReference type="Proteomes" id="UP000294325">
    <property type="component" value="Chromosome"/>
</dbReference>
<evidence type="ECO:0000256" key="2">
    <source>
        <dbReference type="ARBA" id="ARBA00022553"/>
    </source>
</evidence>
<dbReference type="KEGG" id="nwr:E3U44_10980"/>
<keyword evidence="3" id="KW-0808">Transferase</keyword>
<dbReference type="InterPro" id="IPR030665">
    <property type="entry name" value="KaiC"/>
</dbReference>
<dbReference type="RefSeq" id="WP_134358228.1">
    <property type="nucleotide sequence ID" value="NZ_CP038033.1"/>
</dbReference>
<dbReference type="AlphaFoldDB" id="A0A4P7C090"/>
<keyword evidence="6" id="KW-0378">Hydrolase</keyword>
<dbReference type="GO" id="GO:0016787">
    <property type="term" value="F:hydrolase activity"/>
    <property type="evidence" value="ECO:0007669"/>
    <property type="project" value="UniProtKB-KW"/>
</dbReference>
<dbReference type="Gene3D" id="3.40.50.300">
    <property type="entry name" value="P-loop containing nucleotide triphosphate hydrolases"/>
    <property type="match status" value="2"/>
</dbReference>
<evidence type="ECO:0000256" key="3">
    <source>
        <dbReference type="ARBA" id="ARBA00022679"/>
    </source>
</evidence>
<dbReference type="InterPro" id="IPR010624">
    <property type="entry name" value="KaiC_dom"/>
</dbReference>
<dbReference type="PIRSF" id="PIRSF039117">
    <property type="entry name" value="KaiC"/>
    <property type="match status" value="1"/>
</dbReference>
<dbReference type="InterPro" id="IPR014774">
    <property type="entry name" value="KaiC-like_dom"/>
</dbReference>
<dbReference type="InterPro" id="IPR027417">
    <property type="entry name" value="P-loop_NTPase"/>
</dbReference>
<evidence type="ECO:0000259" key="7">
    <source>
        <dbReference type="PROSITE" id="PS51146"/>
    </source>
</evidence>
<protein>
    <recommendedName>
        <fullName evidence="1">non-specific serine/threonine protein kinase</fullName>
        <ecNumber evidence="1">2.7.11.1</ecNumber>
    </recommendedName>
</protein>
<evidence type="ECO:0000256" key="6">
    <source>
        <dbReference type="ARBA" id="ARBA00022801"/>
    </source>
</evidence>
<keyword evidence="9" id="KW-1185">Reference proteome</keyword>
<dbReference type="PANTHER" id="PTHR42926:SF1">
    <property type="entry name" value="CIRCADIAN CLOCK OSCILLATOR PROTEIN KAIC 1"/>
    <property type="match status" value="1"/>
</dbReference>
<dbReference type="GO" id="GO:0004674">
    <property type="term" value="F:protein serine/threonine kinase activity"/>
    <property type="evidence" value="ECO:0007669"/>
    <property type="project" value="UniProtKB-EC"/>
</dbReference>
<evidence type="ECO:0000256" key="5">
    <source>
        <dbReference type="ARBA" id="ARBA00022777"/>
    </source>
</evidence>
<evidence type="ECO:0000313" key="8">
    <source>
        <dbReference type="EMBL" id="QBQ54979.1"/>
    </source>
</evidence>